<dbReference type="RefSeq" id="WP_074928711.1">
    <property type="nucleotide sequence ID" value="NZ_FPBL01000007.1"/>
</dbReference>
<dbReference type="AlphaFoldDB" id="A0A1I7I3I3"/>
<dbReference type="CDD" id="cd00586">
    <property type="entry name" value="4HBT"/>
    <property type="match status" value="1"/>
</dbReference>
<dbReference type="PIRSF" id="PIRSF003230">
    <property type="entry name" value="YbgC"/>
    <property type="match status" value="1"/>
</dbReference>
<dbReference type="PROSITE" id="PS01328">
    <property type="entry name" value="4HBCOA_THIOESTERASE"/>
    <property type="match status" value="1"/>
</dbReference>
<dbReference type="FunFam" id="3.10.129.10:FF:000004">
    <property type="entry name" value="Tol-pal system-associated acyl-CoA thioesterase"/>
    <property type="match status" value="1"/>
</dbReference>
<dbReference type="InterPro" id="IPR008272">
    <property type="entry name" value="HB-CoA_thioesterase_AS"/>
</dbReference>
<accession>A0A1I7I3I3</accession>
<dbReference type="PANTHER" id="PTHR31793:SF37">
    <property type="entry name" value="ACYL-COA THIOESTER HYDROLASE YBGC"/>
    <property type="match status" value="1"/>
</dbReference>
<feature type="domain" description="Thioesterase" evidence="3">
    <location>
        <begin position="19"/>
        <end position="104"/>
    </location>
</feature>
<protein>
    <submittedName>
        <fullName evidence="4">Acyl-CoA thioester hydrolase</fullName>
    </submittedName>
</protein>
<evidence type="ECO:0000259" key="3">
    <source>
        <dbReference type="Pfam" id="PF03061"/>
    </source>
</evidence>
<dbReference type="Proteomes" id="UP000183926">
    <property type="component" value="Unassembled WGS sequence"/>
</dbReference>
<evidence type="ECO:0000256" key="1">
    <source>
        <dbReference type="ARBA" id="ARBA00005953"/>
    </source>
</evidence>
<dbReference type="InterPro" id="IPR050563">
    <property type="entry name" value="4-hydroxybenzoyl-CoA_TE"/>
</dbReference>
<proteinExistence type="inferred from homology"/>
<keyword evidence="2 4" id="KW-0378">Hydrolase</keyword>
<dbReference type="EMBL" id="FPBL01000007">
    <property type="protein sequence ID" value="SFU67477.1"/>
    <property type="molecule type" value="Genomic_DNA"/>
</dbReference>
<dbReference type="InterPro" id="IPR006684">
    <property type="entry name" value="YbgC/YbaW"/>
</dbReference>
<evidence type="ECO:0000256" key="2">
    <source>
        <dbReference type="ARBA" id="ARBA00022801"/>
    </source>
</evidence>
<dbReference type="InterPro" id="IPR029069">
    <property type="entry name" value="HotDog_dom_sf"/>
</dbReference>
<dbReference type="NCBIfam" id="TIGR00051">
    <property type="entry name" value="YbgC/FadM family acyl-CoA thioesterase"/>
    <property type="match status" value="1"/>
</dbReference>
<evidence type="ECO:0000313" key="4">
    <source>
        <dbReference type="EMBL" id="SFU67477.1"/>
    </source>
</evidence>
<evidence type="ECO:0000313" key="5">
    <source>
        <dbReference type="Proteomes" id="UP000183926"/>
    </source>
</evidence>
<comment type="similarity">
    <text evidence="1">Belongs to the 4-hydroxybenzoyl-CoA thioesterase family.</text>
</comment>
<organism evidence="4 5">
    <name type="scientific">Nitrosomonas eutropha</name>
    <dbReference type="NCBI Taxonomy" id="916"/>
    <lineage>
        <taxon>Bacteria</taxon>
        <taxon>Pseudomonadati</taxon>
        <taxon>Pseudomonadota</taxon>
        <taxon>Betaproteobacteria</taxon>
        <taxon>Nitrosomonadales</taxon>
        <taxon>Nitrosomonadaceae</taxon>
        <taxon>Nitrosomonas</taxon>
    </lineage>
</organism>
<dbReference type="OrthoDB" id="9808429at2"/>
<dbReference type="Gene3D" id="3.10.129.10">
    <property type="entry name" value="Hotdog Thioesterase"/>
    <property type="match status" value="1"/>
</dbReference>
<dbReference type="NCBIfam" id="TIGR02799">
    <property type="entry name" value="thio_ybgC"/>
    <property type="match status" value="1"/>
</dbReference>
<dbReference type="PANTHER" id="PTHR31793">
    <property type="entry name" value="4-HYDROXYBENZOYL-COA THIOESTERASE FAMILY MEMBER"/>
    <property type="match status" value="1"/>
</dbReference>
<name>A0A1I7I3I3_9PROT</name>
<dbReference type="Pfam" id="PF03061">
    <property type="entry name" value="4HBT"/>
    <property type="match status" value="1"/>
</dbReference>
<dbReference type="InterPro" id="IPR006683">
    <property type="entry name" value="Thioestr_dom"/>
</dbReference>
<gene>
    <name evidence="4" type="ORF">SAMN05216339_10719</name>
</gene>
<dbReference type="GO" id="GO:0047617">
    <property type="term" value="F:fatty acyl-CoA hydrolase activity"/>
    <property type="evidence" value="ECO:0007669"/>
    <property type="project" value="TreeGrafter"/>
</dbReference>
<dbReference type="InterPro" id="IPR014166">
    <property type="entry name" value="Tol-Pal_acyl-CoA_thioesterase"/>
</dbReference>
<dbReference type="SUPFAM" id="SSF54637">
    <property type="entry name" value="Thioesterase/thiol ester dehydrase-isomerase"/>
    <property type="match status" value="1"/>
</dbReference>
<reference evidence="4 5" key="1">
    <citation type="submission" date="2016-10" db="EMBL/GenBank/DDBJ databases">
        <authorList>
            <person name="de Groot N.N."/>
        </authorList>
    </citation>
    <scope>NUCLEOTIDE SEQUENCE [LARGE SCALE GENOMIC DNA]</scope>
    <source>
        <strain evidence="4 5">Nm24</strain>
    </source>
</reference>
<sequence>MKAAFFHPVRVYYQDTDTGGVVYHGSYLNFMERARYEWLRDLGFTVDTMIRSHKMIFLIRSLSIEYFKPAVLDDLLDITVKVTEVGRSRITLQQQILREQGTLASAIVHAVCVGSDTLKPISIPVPLRQKIENGHHE</sequence>